<dbReference type="EMBL" id="AXCR01000007">
    <property type="protein sequence ID" value="KJR85222.1"/>
    <property type="molecule type" value="Genomic_DNA"/>
</dbReference>
<dbReference type="GO" id="GO:0000492">
    <property type="term" value="P:box C/D snoRNP assembly"/>
    <property type="evidence" value="ECO:0007669"/>
    <property type="project" value="TreeGrafter"/>
</dbReference>
<feature type="compositionally biased region" description="Low complexity" evidence="5">
    <location>
        <begin position="30"/>
        <end position="40"/>
    </location>
</feature>
<feature type="compositionally biased region" description="Gly residues" evidence="5">
    <location>
        <begin position="41"/>
        <end position="63"/>
    </location>
</feature>
<dbReference type="PANTHER" id="PTHR13309">
    <property type="entry name" value="NUCLEAR FRAGILE X MENTAL RETARDATION PROTEIN INTERACTING PROTEIN 1"/>
    <property type="match status" value="1"/>
</dbReference>
<dbReference type="KEGG" id="ssck:SPSK_08613"/>
<reference evidence="7 8" key="1">
    <citation type="journal article" date="2014" name="BMC Genomics">
        <title>Comparative genomics of the major fungal agents of human and animal Sporotrichosis: Sporothrix schenckii and Sporothrix brasiliensis.</title>
        <authorList>
            <person name="Teixeira M.M."/>
            <person name="de Almeida L.G."/>
            <person name="Kubitschek-Barreira P."/>
            <person name="Alves F.L."/>
            <person name="Kioshima E.S."/>
            <person name="Abadio A.K."/>
            <person name="Fernandes L."/>
            <person name="Derengowski L.S."/>
            <person name="Ferreira K.S."/>
            <person name="Souza R.C."/>
            <person name="Ruiz J.C."/>
            <person name="de Andrade N.C."/>
            <person name="Paes H.C."/>
            <person name="Nicola A.M."/>
            <person name="Albuquerque P."/>
            <person name="Gerber A.L."/>
            <person name="Martins V.P."/>
            <person name="Peconick L.D."/>
            <person name="Neto A.V."/>
            <person name="Chaucanez C.B."/>
            <person name="Silva P.A."/>
            <person name="Cunha O.L."/>
            <person name="de Oliveira F.F."/>
            <person name="dos Santos T.C."/>
            <person name="Barros A.L."/>
            <person name="Soares M.A."/>
            <person name="de Oliveira L.M."/>
            <person name="Marini M.M."/>
            <person name="Villalobos-Duno H."/>
            <person name="Cunha M.M."/>
            <person name="de Hoog S."/>
            <person name="da Silveira J.F."/>
            <person name="Henrissat B."/>
            <person name="Nino-Vega G.A."/>
            <person name="Cisalpino P.S."/>
            <person name="Mora-Montes H.M."/>
            <person name="Almeida S.R."/>
            <person name="Stajich J.E."/>
            <person name="Lopes-Bezerra L.M."/>
            <person name="Vasconcelos A.T."/>
            <person name="Felipe M.S."/>
        </authorList>
    </citation>
    <scope>NUCLEOTIDE SEQUENCE [LARGE SCALE GENOMIC DNA]</scope>
    <source>
        <strain evidence="7 8">1099-18</strain>
    </source>
</reference>
<feature type="compositionally biased region" description="Basic residues" evidence="5">
    <location>
        <begin position="324"/>
        <end position="340"/>
    </location>
</feature>
<feature type="compositionally biased region" description="Low complexity" evidence="5">
    <location>
        <begin position="713"/>
        <end position="738"/>
    </location>
</feature>
<feature type="compositionally biased region" description="Polar residues" evidence="5">
    <location>
        <begin position="678"/>
        <end position="694"/>
    </location>
</feature>
<evidence type="ECO:0000256" key="3">
    <source>
        <dbReference type="ARBA" id="ARBA00022833"/>
    </source>
</evidence>
<name>A0A0F2M6F9_SPOSC</name>
<dbReference type="AlphaFoldDB" id="A0A0F2M6F9"/>
<evidence type="ECO:0000313" key="7">
    <source>
        <dbReference type="EMBL" id="KJR85222.1"/>
    </source>
</evidence>
<feature type="compositionally biased region" description="Low complexity" evidence="5">
    <location>
        <begin position="186"/>
        <end position="199"/>
    </location>
</feature>
<dbReference type="RefSeq" id="XP_016587898.1">
    <property type="nucleotide sequence ID" value="XM_016735205.1"/>
</dbReference>
<dbReference type="GO" id="GO:0003723">
    <property type="term" value="F:RNA binding"/>
    <property type="evidence" value="ECO:0007669"/>
    <property type="project" value="InterPro"/>
</dbReference>
<dbReference type="PANTHER" id="PTHR13309:SF0">
    <property type="entry name" value="FMR1-INTERACTING PROTEIN NUFIP1"/>
    <property type="match status" value="1"/>
</dbReference>
<feature type="region of interest" description="Disordered" evidence="5">
    <location>
        <begin position="654"/>
        <end position="761"/>
    </location>
</feature>
<evidence type="ECO:0000259" key="6">
    <source>
        <dbReference type="PROSITE" id="PS50103"/>
    </source>
</evidence>
<sequence>MSSYGYGPPPPPPSSSQASGGYGHQYPSTYQQGPSHSGPSPRGGRGGGYYGGRGGGHAGQGGGSEHHAQPGYGYGSQGPQQYGQQSHYGASTPHSAPASYGGPSQQPPSQQQHQWSHEPSVQHHAPPPQGYYAQHPQHAQHAPQGYSQQPPQGQSPAQHQGSYGQQPPYGPPSGPASSQTPYNHHQYQQPSAPPSQQWSGLGGQNGGYSGHYSGRGRGGGGYHHESRGGGSKAHMMGPPIRIGFENGGSQHGPGAGSPAPVSSGGYQPPPYAAPQGGAPPQPPSGPSGYNGAPYQSYPPTGPGGHGGPVGPPQHYDPYYNNQNNRHHQRGGFHNNSHRGGRGGFTDNKMRYKKHNSTSHAGAPHTTHPHSNNHQKPDAASAGKKKKRKTNTLGLTPGEESDEEEDDEEAKLVELIGPDAPNPVDIAAWIAERRSNFPTKERVKAKLAGNDAGDSKPGDGAKPESAAVASHGAKSVAGLTALERQQQKAEKLRKQLEKVESSIKRKREQQDEGDEMRDVEGNGDGADSDASLDSKLGSDDDAPEAVPIRTETAASVAAAAAAAAAKGVIPPAAKKADPTKHCKYYSTGGTCGKKGKCRFVHDPAVREAALQERERNGGRMTLRQRLVLNDKDQEDLTIVKTLQYLKEKGMMSGASAPLAQTAESGGGTPGPGQSGASSKTQSVAPTSPGKSTTKPESGVASLPAAPSLGKKHQQQQQQQSPPQPAQSDTGAAAGSASSAPTVRYQGWDLSGFGNTGVKSEES</sequence>
<feature type="compositionally biased region" description="Basic and acidic residues" evidence="5">
    <location>
        <begin position="484"/>
        <end position="502"/>
    </location>
</feature>
<dbReference type="SUPFAM" id="SSF90229">
    <property type="entry name" value="CCCH zinc finger"/>
    <property type="match status" value="1"/>
</dbReference>
<dbReference type="InterPro" id="IPR019496">
    <property type="entry name" value="NUFIP1_cons_dom"/>
</dbReference>
<keyword evidence="2 4" id="KW-0863">Zinc-finger</keyword>
<feature type="compositionally biased region" description="Low complexity" evidence="5">
    <location>
        <begin position="77"/>
        <end position="89"/>
    </location>
</feature>
<feature type="compositionally biased region" description="Basic and acidic residues" evidence="5">
    <location>
        <begin position="430"/>
        <end position="443"/>
    </location>
</feature>
<keyword evidence="1 4" id="KW-0479">Metal-binding</keyword>
<dbReference type="Proteomes" id="UP000033710">
    <property type="component" value="Unassembled WGS sequence"/>
</dbReference>
<dbReference type="VEuPathDB" id="FungiDB:SPSK_08613"/>
<feature type="compositionally biased region" description="Acidic residues" evidence="5">
    <location>
        <begin position="398"/>
        <end position="408"/>
    </location>
</feature>
<evidence type="ECO:0000256" key="1">
    <source>
        <dbReference type="ARBA" id="ARBA00022723"/>
    </source>
</evidence>
<keyword evidence="3 4" id="KW-0862">Zinc</keyword>
<feature type="compositionally biased region" description="Low complexity" evidence="5">
    <location>
        <begin position="130"/>
        <end position="167"/>
    </location>
</feature>
<gene>
    <name evidence="7" type="ORF">SPSK_08613</name>
</gene>
<dbReference type="GO" id="GO:0005634">
    <property type="term" value="C:nucleus"/>
    <property type="evidence" value="ECO:0007669"/>
    <property type="project" value="TreeGrafter"/>
</dbReference>
<dbReference type="PROSITE" id="PS50103">
    <property type="entry name" value="ZF_C3H1"/>
    <property type="match status" value="1"/>
</dbReference>
<comment type="caution">
    <text evidence="7">The sequence shown here is derived from an EMBL/GenBank/DDBJ whole genome shotgun (WGS) entry which is preliminary data.</text>
</comment>
<protein>
    <recommendedName>
        <fullName evidence="6">C3H1-type domain-containing protein</fullName>
    </recommendedName>
</protein>
<feature type="domain" description="C3H1-type" evidence="6">
    <location>
        <begin position="575"/>
        <end position="603"/>
    </location>
</feature>
<feature type="compositionally biased region" description="Pro residues" evidence="5">
    <location>
        <begin position="267"/>
        <end position="285"/>
    </location>
</feature>
<feature type="compositionally biased region" description="Low complexity" evidence="5">
    <location>
        <begin position="103"/>
        <end position="119"/>
    </location>
</feature>
<accession>A0A0F2M6F9</accession>
<dbReference type="Pfam" id="PF10453">
    <property type="entry name" value="NUFIP1"/>
    <property type="match status" value="1"/>
</dbReference>
<feature type="compositionally biased region" description="Gly residues" evidence="5">
    <location>
        <begin position="663"/>
        <end position="672"/>
    </location>
</feature>
<evidence type="ECO:0000256" key="4">
    <source>
        <dbReference type="PROSITE-ProRule" id="PRU00723"/>
    </source>
</evidence>
<evidence type="ECO:0000256" key="2">
    <source>
        <dbReference type="ARBA" id="ARBA00022771"/>
    </source>
</evidence>
<dbReference type="OrthoDB" id="273070at2759"/>
<dbReference type="GeneID" id="27670482"/>
<feature type="zinc finger region" description="C3H1-type" evidence="4">
    <location>
        <begin position="575"/>
        <end position="603"/>
    </location>
</feature>
<feature type="compositionally biased region" description="Gly residues" evidence="5">
    <location>
        <begin position="200"/>
        <end position="221"/>
    </location>
</feature>
<dbReference type="InterPro" id="IPR036855">
    <property type="entry name" value="Znf_CCCH_sf"/>
</dbReference>
<evidence type="ECO:0000313" key="8">
    <source>
        <dbReference type="Proteomes" id="UP000033710"/>
    </source>
</evidence>
<feature type="compositionally biased region" description="Basic and acidic residues" evidence="5">
    <location>
        <begin position="452"/>
        <end position="461"/>
    </location>
</feature>
<dbReference type="InterPro" id="IPR039136">
    <property type="entry name" value="NUFIP1-like"/>
</dbReference>
<feature type="compositionally biased region" description="Low complexity" evidence="5">
    <location>
        <begin position="256"/>
        <end position="266"/>
    </location>
</feature>
<feature type="compositionally biased region" description="Gly residues" evidence="5">
    <location>
        <begin position="245"/>
        <end position="255"/>
    </location>
</feature>
<feature type="region of interest" description="Disordered" evidence="5">
    <location>
        <begin position="1"/>
        <end position="548"/>
    </location>
</feature>
<organism evidence="7 8">
    <name type="scientific">Sporothrix schenckii 1099-18</name>
    <dbReference type="NCBI Taxonomy" id="1397361"/>
    <lineage>
        <taxon>Eukaryota</taxon>
        <taxon>Fungi</taxon>
        <taxon>Dikarya</taxon>
        <taxon>Ascomycota</taxon>
        <taxon>Pezizomycotina</taxon>
        <taxon>Sordariomycetes</taxon>
        <taxon>Sordariomycetidae</taxon>
        <taxon>Ophiostomatales</taxon>
        <taxon>Ophiostomataceae</taxon>
        <taxon>Sporothrix</taxon>
    </lineage>
</organism>
<reference evidence="7 8" key="2">
    <citation type="journal article" date="2015" name="Eukaryot. Cell">
        <title>Asexual propagation of a virulent clone complex in a human and feline outbreak of sporotrichosis.</title>
        <authorList>
            <person name="Teixeira Mde M."/>
            <person name="Rodrigues A.M."/>
            <person name="Tsui C.K."/>
            <person name="de Almeida L.G."/>
            <person name="Van Diepeningen A.D."/>
            <person name="van den Ende B.G."/>
            <person name="Fernandes G.F."/>
            <person name="Kano R."/>
            <person name="Hamelin R.C."/>
            <person name="Lopes-Bezerra L.M."/>
            <person name="Vasconcelos A.T."/>
            <person name="de Hoog S."/>
            <person name="de Camargo Z.P."/>
            <person name="Felipe M.S."/>
        </authorList>
    </citation>
    <scope>NUCLEOTIDE SEQUENCE [LARGE SCALE GENOMIC DNA]</scope>
    <source>
        <strain evidence="7 8">1099-18</strain>
    </source>
</reference>
<dbReference type="InterPro" id="IPR000571">
    <property type="entry name" value="Znf_CCCH"/>
</dbReference>
<dbReference type="GO" id="GO:0008270">
    <property type="term" value="F:zinc ion binding"/>
    <property type="evidence" value="ECO:0007669"/>
    <property type="project" value="UniProtKB-KW"/>
</dbReference>
<proteinExistence type="predicted"/>
<evidence type="ECO:0000256" key="5">
    <source>
        <dbReference type="SAM" id="MobiDB-lite"/>
    </source>
</evidence>